<proteinExistence type="predicted"/>
<gene>
    <name evidence="1" type="ORF">GWK09_00660</name>
</gene>
<sequence length="94" mass="11016">MKLEESLKNFLVKHKHGSHGESPEGLCPNCWGTQEYEGKFYEAVRNWDADVKTKDIDAGWIRDYVKKHLFPISLKQQEEGKVCENCKVIYKEKK</sequence>
<organism evidence="1 2">
    <name type="scientific">Muriicola jejuensis</name>
    <dbReference type="NCBI Taxonomy" id="504488"/>
    <lineage>
        <taxon>Bacteria</taxon>
        <taxon>Pseudomonadati</taxon>
        <taxon>Bacteroidota</taxon>
        <taxon>Flavobacteriia</taxon>
        <taxon>Flavobacteriales</taxon>
        <taxon>Flavobacteriaceae</taxon>
        <taxon>Muriicola</taxon>
    </lineage>
</organism>
<accession>A0A6P0U7B6</accession>
<protein>
    <submittedName>
        <fullName evidence="1">Uncharacterized protein</fullName>
    </submittedName>
</protein>
<dbReference type="Proteomes" id="UP000468443">
    <property type="component" value="Unassembled WGS sequence"/>
</dbReference>
<dbReference type="AlphaFoldDB" id="A0A6P0U7B6"/>
<dbReference type="RefSeq" id="WP_163691102.1">
    <property type="nucleotide sequence ID" value="NZ_FXTW01000001.1"/>
</dbReference>
<keyword evidence="2" id="KW-1185">Reference proteome</keyword>
<name>A0A6P0U7B6_9FLAO</name>
<reference evidence="1 2" key="1">
    <citation type="submission" date="2020-01" db="EMBL/GenBank/DDBJ databases">
        <title>Muriicola jejuensis KCTC 22299.</title>
        <authorList>
            <person name="Wang G."/>
        </authorList>
    </citation>
    <scope>NUCLEOTIDE SEQUENCE [LARGE SCALE GENOMIC DNA]</scope>
    <source>
        <strain evidence="1 2">KCTC 22299</strain>
    </source>
</reference>
<dbReference type="EMBL" id="JAABOP010000001">
    <property type="protein sequence ID" value="NER09015.1"/>
    <property type="molecule type" value="Genomic_DNA"/>
</dbReference>
<comment type="caution">
    <text evidence="1">The sequence shown here is derived from an EMBL/GenBank/DDBJ whole genome shotgun (WGS) entry which is preliminary data.</text>
</comment>
<evidence type="ECO:0000313" key="1">
    <source>
        <dbReference type="EMBL" id="NER09015.1"/>
    </source>
</evidence>
<evidence type="ECO:0000313" key="2">
    <source>
        <dbReference type="Proteomes" id="UP000468443"/>
    </source>
</evidence>